<dbReference type="PANTHER" id="PTHR22881:SF26">
    <property type="entry name" value="BROMODOMAIN CONTAINING PROTEIN, EXPRESSED"/>
    <property type="match status" value="1"/>
</dbReference>
<keyword evidence="1 2" id="KW-0103">Bromodomain</keyword>
<evidence type="ECO:0000313" key="5">
    <source>
        <dbReference type="EMBL" id="KAK9755374.1"/>
    </source>
</evidence>
<dbReference type="Gene3D" id="1.20.920.10">
    <property type="entry name" value="Bromodomain-like"/>
    <property type="match status" value="1"/>
</dbReference>
<organism evidence="5 6">
    <name type="scientific">Saponaria officinalis</name>
    <name type="common">Common soapwort</name>
    <name type="synonym">Lychnis saponaria</name>
    <dbReference type="NCBI Taxonomy" id="3572"/>
    <lineage>
        <taxon>Eukaryota</taxon>
        <taxon>Viridiplantae</taxon>
        <taxon>Streptophyta</taxon>
        <taxon>Embryophyta</taxon>
        <taxon>Tracheophyta</taxon>
        <taxon>Spermatophyta</taxon>
        <taxon>Magnoliopsida</taxon>
        <taxon>eudicotyledons</taxon>
        <taxon>Gunneridae</taxon>
        <taxon>Pentapetalae</taxon>
        <taxon>Caryophyllales</taxon>
        <taxon>Caryophyllaceae</taxon>
        <taxon>Caryophylleae</taxon>
        <taxon>Saponaria</taxon>
    </lineage>
</organism>
<dbReference type="AlphaFoldDB" id="A0AAW1NBB1"/>
<keyword evidence="6" id="KW-1185">Reference proteome</keyword>
<feature type="region of interest" description="Disordered" evidence="3">
    <location>
        <begin position="220"/>
        <end position="273"/>
    </location>
</feature>
<evidence type="ECO:0000256" key="2">
    <source>
        <dbReference type="PROSITE-ProRule" id="PRU00035"/>
    </source>
</evidence>
<feature type="compositionally biased region" description="Polar residues" evidence="3">
    <location>
        <begin position="378"/>
        <end position="397"/>
    </location>
</feature>
<proteinExistence type="predicted"/>
<dbReference type="SMART" id="SM00297">
    <property type="entry name" value="BROMO"/>
    <property type="match status" value="1"/>
</dbReference>
<feature type="compositionally biased region" description="Polar residues" evidence="3">
    <location>
        <begin position="28"/>
        <end position="49"/>
    </location>
</feature>
<dbReference type="EMBL" id="JBDFQZ010000001">
    <property type="protein sequence ID" value="KAK9755374.1"/>
    <property type="molecule type" value="Genomic_DNA"/>
</dbReference>
<evidence type="ECO:0000256" key="3">
    <source>
        <dbReference type="SAM" id="MobiDB-lite"/>
    </source>
</evidence>
<feature type="region of interest" description="Disordered" evidence="3">
    <location>
        <begin position="426"/>
        <end position="455"/>
    </location>
</feature>
<dbReference type="SUPFAM" id="SSF47370">
    <property type="entry name" value="Bromodomain"/>
    <property type="match status" value="1"/>
</dbReference>
<evidence type="ECO:0000256" key="1">
    <source>
        <dbReference type="ARBA" id="ARBA00023117"/>
    </source>
</evidence>
<evidence type="ECO:0000259" key="4">
    <source>
        <dbReference type="PROSITE" id="PS50014"/>
    </source>
</evidence>
<reference evidence="5" key="1">
    <citation type="submission" date="2024-03" db="EMBL/GenBank/DDBJ databases">
        <title>WGS assembly of Saponaria officinalis var. Norfolk2.</title>
        <authorList>
            <person name="Jenkins J."/>
            <person name="Shu S."/>
            <person name="Grimwood J."/>
            <person name="Barry K."/>
            <person name="Goodstein D."/>
            <person name="Schmutz J."/>
            <person name="Leebens-Mack J."/>
            <person name="Osbourn A."/>
        </authorList>
    </citation>
    <scope>NUCLEOTIDE SEQUENCE [LARGE SCALE GENOMIC DNA]</scope>
    <source>
        <strain evidence="5">JIC</strain>
    </source>
</reference>
<evidence type="ECO:0000313" key="6">
    <source>
        <dbReference type="Proteomes" id="UP001443914"/>
    </source>
</evidence>
<protein>
    <recommendedName>
        <fullName evidence="4">Bromo domain-containing protein</fullName>
    </recommendedName>
</protein>
<feature type="compositionally biased region" description="Polar residues" evidence="3">
    <location>
        <begin position="579"/>
        <end position="590"/>
    </location>
</feature>
<comment type="caution">
    <text evidence="5">The sequence shown here is derived from an EMBL/GenBank/DDBJ whole genome shotgun (WGS) entry which is preliminary data.</text>
</comment>
<feature type="region of interest" description="Disordered" evidence="3">
    <location>
        <begin position="1"/>
        <end position="95"/>
    </location>
</feature>
<dbReference type="InterPro" id="IPR051831">
    <property type="entry name" value="Bromodomain_contain_prot"/>
</dbReference>
<feature type="region of interest" description="Disordered" evidence="3">
    <location>
        <begin position="579"/>
        <end position="603"/>
    </location>
</feature>
<dbReference type="PROSITE" id="PS50014">
    <property type="entry name" value="BROMODOMAIN_2"/>
    <property type="match status" value="1"/>
</dbReference>
<feature type="domain" description="Bromo" evidence="4">
    <location>
        <begin position="115"/>
        <end position="185"/>
    </location>
</feature>
<dbReference type="CDD" id="cd04369">
    <property type="entry name" value="Bromodomain"/>
    <property type="match status" value="1"/>
</dbReference>
<dbReference type="InterPro" id="IPR036427">
    <property type="entry name" value="Bromodomain-like_sf"/>
</dbReference>
<dbReference type="Pfam" id="PF00439">
    <property type="entry name" value="Bromodomain"/>
    <property type="match status" value="1"/>
</dbReference>
<sequence length="616" mass="69685">MPRRGEKRRWADCKSASAQDGQRRIPRLTSSSLGECSKQLNRNAAGSTYSDDDDGGPCSQIGSIERNCQPSPSLQQPPPCSEQGNGAPSHLKDAKHNESWLPEKRILEIILDTLQRKDTYDIFAEPVDPSEVEEYYEFITEPMDFGTMRAKLHEGLYKNLQQFEHDMYLIFENAMYFNSSGTVYFRQARALEELAKKVFHVLKTDPEKFELEFNATRRRSSRKVDCEPPRGPTLCSGQKIARDSGSNSLSTDADKKGGRRQRRSHIPDIDRRCTYNPWKSDSDETDASILSLNLGAKTLIHANDDIGYRKSLLSFVKDLGPIAQRVAERKMQGLSRQPITNHDANSQIPSASFHFQTELNRPFGQSMEKKVAERKLQGLSTQSTTNHDANPQIPSASSHFRTELNRPFSHPMEKTDVITMRQALDKGKSVKTFSPDANDSAKSRKGQSGLRDETDIHNKNGVVVMGLEANRDRSHRNPVKESKNSQVGKFDLNQAQPMPSGFNDEGLISRTTPSDISNLEHVPREALYKQQMHYMHPSFSRQFLFNVPLLDPWLNGRNRLPRVMHPGLDIGWSRPSMTSFGQASSSQGYTGRNEGLDINQSPSVQQKNRRLFNFEL</sequence>
<dbReference type="InterPro" id="IPR001487">
    <property type="entry name" value="Bromodomain"/>
</dbReference>
<name>A0AAW1NBB1_SAPOF</name>
<gene>
    <name evidence="5" type="ORF">RND81_01G020500</name>
</gene>
<dbReference type="PRINTS" id="PR00503">
    <property type="entry name" value="BROMODOMAIN"/>
</dbReference>
<accession>A0AAW1NBB1</accession>
<dbReference type="Proteomes" id="UP001443914">
    <property type="component" value="Unassembled WGS sequence"/>
</dbReference>
<dbReference type="PANTHER" id="PTHR22881">
    <property type="entry name" value="BROMODOMAIN CONTAINING PROTEIN"/>
    <property type="match status" value="1"/>
</dbReference>
<feature type="region of interest" description="Disordered" evidence="3">
    <location>
        <begin position="375"/>
        <end position="397"/>
    </location>
</feature>